<name>A0ABR6XD20_9BURK</name>
<dbReference type="SUPFAM" id="SSF56235">
    <property type="entry name" value="N-terminal nucleophile aminohydrolases (Ntn hydrolases)"/>
    <property type="match status" value="1"/>
</dbReference>
<dbReference type="GO" id="GO:0008233">
    <property type="term" value="F:peptidase activity"/>
    <property type="evidence" value="ECO:0007669"/>
    <property type="project" value="UniProtKB-KW"/>
</dbReference>
<evidence type="ECO:0000313" key="2">
    <source>
        <dbReference type="EMBL" id="MBC3810613.1"/>
    </source>
</evidence>
<dbReference type="PIRSF" id="PIRSF009120">
    <property type="entry name" value="UCP009120_prtse"/>
    <property type="match status" value="1"/>
</dbReference>
<dbReference type="Proteomes" id="UP000637632">
    <property type="component" value="Unassembled WGS sequence"/>
</dbReference>
<gene>
    <name evidence="2" type="ORF">H8K26_04100</name>
</gene>
<organism evidence="2 3">
    <name type="scientific">Undibacterium aquatile</name>
    <dbReference type="NCBI Taxonomy" id="1537398"/>
    <lineage>
        <taxon>Bacteria</taxon>
        <taxon>Pseudomonadati</taxon>
        <taxon>Pseudomonadota</taxon>
        <taxon>Betaproteobacteria</taxon>
        <taxon>Burkholderiales</taxon>
        <taxon>Oxalobacteraceae</taxon>
        <taxon>Undibacterium</taxon>
    </lineage>
</organism>
<comment type="caution">
    <text evidence="2">The sequence shown here is derived from an EMBL/GenBank/DDBJ whole genome shotgun (WGS) entry which is preliminary data.</text>
</comment>
<dbReference type="InterPro" id="IPR029055">
    <property type="entry name" value="Ntn_hydrolases_N"/>
</dbReference>
<keyword evidence="2" id="KW-0645">Protease</keyword>
<accession>A0ABR6XD20</accession>
<protein>
    <submittedName>
        <fullName evidence="2">Proteasome-type protease</fullName>
    </submittedName>
</protein>
<keyword evidence="2" id="KW-0647">Proteasome</keyword>
<feature type="compositionally biased region" description="Polar residues" evidence="1">
    <location>
        <begin position="250"/>
        <end position="263"/>
    </location>
</feature>
<evidence type="ECO:0000313" key="3">
    <source>
        <dbReference type="Proteomes" id="UP000637632"/>
    </source>
</evidence>
<dbReference type="EMBL" id="JACOFT010000001">
    <property type="protein sequence ID" value="MBC3810613.1"/>
    <property type="molecule type" value="Genomic_DNA"/>
</dbReference>
<reference evidence="2 3" key="1">
    <citation type="submission" date="2020-08" db="EMBL/GenBank/DDBJ databases">
        <title>Novel species isolated from subtropical streams in China.</title>
        <authorList>
            <person name="Lu H."/>
        </authorList>
    </citation>
    <scope>NUCLEOTIDE SEQUENCE [LARGE SCALE GENOMIC DNA]</scope>
    <source>
        <strain evidence="2 3">CCTCC AB 2015119</strain>
    </source>
</reference>
<keyword evidence="2" id="KW-0378">Hydrolase</keyword>
<keyword evidence="3" id="KW-1185">Reference proteome</keyword>
<dbReference type="InterPro" id="IPR016545">
    <property type="entry name" value="UCP009120_prtse"/>
</dbReference>
<proteinExistence type="predicted"/>
<dbReference type="CDD" id="cd03765">
    <property type="entry name" value="proteasome_beta_bacterial"/>
    <property type="match status" value="1"/>
</dbReference>
<dbReference type="GO" id="GO:0006508">
    <property type="term" value="P:proteolysis"/>
    <property type="evidence" value="ECO:0007669"/>
    <property type="project" value="UniProtKB-KW"/>
</dbReference>
<feature type="compositionally biased region" description="Polar residues" evidence="1">
    <location>
        <begin position="274"/>
        <end position="296"/>
    </location>
</feature>
<evidence type="ECO:0000256" key="1">
    <source>
        <dbReference type="SAM" id="MobiDB-lite"/>
    </source>
</evidence>
<dbReference type="GO" id="GO:0000502">
    <property type="term" value="C:proteasome complex"/>
    <property type="evidence" value="ECO:0007669"/>
    <property type="project" value="UniProtKB-KW"/>
</dbReference>
<sequence length="296" mass="32712">MTYCVGIRLDAGLVFLSDSRTNAGVDQVGTFRKMSVFEKAGERMMVLMTAGNLSISQSIRELLSEYQDANGNTIWNVQSMYDAARILGEAVRVIHQRDAKALSEFGIDFNVSLMFGGQIKGERCRLFQIYSAGNFIEAHNENTYFQIGEAKYGKPILDRVINPATSLDDAAKCALISMDSTLRSNISVGLPLDLLVYENNHLAVSRFVTIDEKNQYFQMIRNSWGQQLKTVFEGIEAPVWDINASASNLTGHQPSASAANTHSKPVMVAHPDKTSGTSTMGSLQSFAEQRSNPRQH</sequence>
<dbReference type="Gene3D" id="3.60.20.10">
    <property type="entry name" value="Glutamine Phosphoribosylpyrophosphate, subunit 1, domain 1"/>
    <property type="match status" value="1"/>
</dbReference>
<feature type="region of interest" description="Disordered" evidence="1">
    <location>
        <begin position="250"/>
        <end position="296"/>
    </location>
</feature>
<dbReference type="RefSeq" id="WP_190477481.1">
    <property type="nucleotide sequence ID" value="NZ_JACOFT010000001.1"/>
</dbReference>